<evidence type="ECO:0000313" key="4">
    <source>
        <dbReference type="Proteomes" id="UP000324748"/>
    </source>
</evidence>
<evidence type="ECO:0000256" key="1">
    <source>
        <dbReference type="SAM" id="MobiDB-lite"/>
    </source>
</evidence>
<comment type="caution">
    <text evidence="2">The sequence shown here is derived from an EMBL/GenBank/DDBJ whole genome shotgun (WGS) entry which is preliminary data.</text>
</comment>
<evidence type="ECO:0000313" key="5">
    <source>
        <dbReference type="Proteomes" id="UP000325313"/>
    </source>
</evidence>
<proteinExistence type="predicted"/>
<organism evidence="2 4">
    <name type="scientific">Puccinia graminis f. sp. tritici</name>
    <dbReference type="NCBI Taxonomy" id="56615"/>
    <lineage>
        <taxon>Eukaryota</taxon>
        <taxon>Fungi</taxon>
        <taxon>Dikarya</taxon>
        <taxon>Basidiomycota</taxon>
        <taxon>Pucciniomycotina</taxon>
        <taxon>Pucciniomycetes</taxon>
        <taxon>Pucciniales</taxon>
        <taxon>Pucciniaceae</taxon>
        <taxon>Puccinia</taxon>
    </lineage>
</organism>
<protein>
    <submittedName>
        <fullName evidence="2">Uncharacterized protein</fullName>
    </submittedName>
</protein>
<dbReference type="Proteomes" id="UP000325313">
    <property type="component" value="Unassembled WGS sequence"/>
</dbReference>
<reference evidence="4 5" key="1">
    <citation type="submission" date="2019-05" db="EMBL/GenBank/DDBJ databases">
        <title>Emergence of the Ug99 lineage of the wheat stem rust pathogen through somatic hybridization.</title>
        <authorList>
            <person name="Li F."/>
            <person name="Upadhyaya N.M."/>
            <person name="Sperschneider J."/>
            <person name="Matny O."/>
            <person name="Nguyen-Phuc H."/>
            <person name="Mago R."/>
            <person name="Raley C."/>
            <person name="Miller M.E."/>
            <person name="Silverstein K.A.T."/>
            <person name="Henningsen E."/>
            <person name="Hirsch C.D."/>
            <person name="Visser B."/>
            <person name="Pretorius Z.A."/>
            <person name="Steffenson B.J."/>
            <person name="Schwessinger B."/>
            <person name="Dodds P.N."/>
            <person name="Figueroa M."/>
        </authorList>
    </citation>
    <scope>NUCLEOTIDE SEQUENCE [LARGE SCALE GENOMIC DNA]</scope>
    <source>
        <strain evidence="2">21-0</strain>
        <strain evidence="3 5">Ug99</strain>
    </source>
</reference>
<feature type="region of interest" description="Disordered" evidence="1">
    <location>
        <begin position="77"/>
        <end position="114"/>
    </location>
</feature>
<dbReference type="AlphaFoldDB" id="A0A5B0MXP9"/>
<name>A0A5B0MXP9_PUCGR</name>
<keyword evidence="4" id="KW-1185">Reference proteome</keyword>
<dbReference type="Proteomes" id="UP000324748">
    <property type="component" value="Unassembled WGS sequence"/>
</dbReference>
<feature type="region of interest" description="Disordered" evidence="1">
    <location>
        <begin position="23"/>
        <end position="60"/>
    </location>
</feature>
<gene>
    <name evidence="2" type="ORF">PGT21_033384</name>
    <name evidence="3" type="ORF">PGTUg99_017866</name>
</gene>
<dbReference type="EMBL" id="VDEP01000111">
    <property type="protein sequence ID" value="KAA1130251.1"/>
    <property type="molecule type" value="Genomic_DNA"/>
</dbReference>
<evidence type="ECO:0000313" key="2">
    <source>
        <dbReference type="EMBL" id="KAA1081302.1"/>
    </source>
</evidence>
<evidence type="ECO:0000313" key="3">
    <source>
        <dbReference type="EMBL" id="KAA1130251.1"/>
    </source>
</evidence>
<dbReference type="EMBL" id="VSWC01000131">
    <property type="protein sequence ID" value="KAA1081302.1"/>
    <property type="molecule type" value="Genomic_DNA"/>
</dbReference>
<accession>A0A5B0MXP9</accession>
<sequence length="114" mass="12702">MFRQCNFKSITLTSSTLSPTPLFQAKQTHPLPPFTSSPHGGAGMHYPLDPIPALVPEPRRNTRKVRFRKCLHSTTVGRRGIWSPKGQQTFFGISPEDGKKEGPNRELNPGPRPV</sequence>